<dbReference type="HOGENOM" id="CLU_002352_0_2_0"/>
<dbReference type="SUPFAM" id="SSF50978">
    <property type="entry name" value="WD40 repeat-like"/>
    <property type="match status" value="2"/>
</dbReference>
<dbReference type="InterPro" id="IPR019775">
    <property type="entry name" value="WD40_repeat_CS"/>
</dbReference>
<feature type="repeat" description="WD" evidence="3">
    <location>
        <begin position="917"/>
        <end position="958"/>
    </location>
</feature>
<dbReference type="STRING" id="1499966.U14_04140"/>
<dbReference type="InterPro" id="IPR001680">
    <property type="entry name" value="WD40_rpt"/>
</dbReference>
<name>A0A0S6W473_9BACT</name>
<gene>
    <name evidence="6" type="ORF">U14_04140</name>
</gene>
<keyword evidence="7" id="KW-1185">Reference proteome</keyword>
<keyword evidence="4" id="KW-0812">Transmembrane</keyword>
<feature type="repeat" description="WD" evidence="3">
    <location>
        <begin position="792"/>
        <end position="833"/>
    </location>
</feature>
<evidence type="ECO:0000256" key="4">
    <source>
        <dbReference type="SAM" id="Phobius"/>
    </source>
</evidence>
<accession>A0A0S6W473</accession>
<feature type="repeat" description="WD" evidence="3">
    <location>
        <begin position="583"/>
        <end position="624"/>
    </location>
</feature>
<dbReference type="AlphaFoldDB" id="A0A0S6W473"/>
<proteinExistence type="predicted"/>
<organism evidence="6">
    <name type="scientific">Candidatus Moduliflexus flocculans</name>
    <dbReference type="NCBI Taxonomy" id="1499966"/>
    <lineage>
        <taxon>Bacteria</taxon>
        <taxon>Candidatus Moduliflexota</taxon>
        <taxon>Candidatus Moduliflexia</taxon>
        <taxon>Candidatus Moduliflexales</taxon>
        <taxon>Candidatus Moduliflexaceae</taxon>
    </lineage>
</organism>
<dbReference type="PANTHER" id="PTHR19879:SF9">
    <property type="entry name" value="TRANSCRIPTION INITIATION FACTOR TFIID SUBUNIT 5"/>
    <property type="match status" value="1"/>
</dbReference>
<dbReference type="InterPro" id="IPR036322">
    <property type="entry name" value="WD40_repeat_dom_sf"/>
</dbReference>
<evidence type="ECO:0000259" key="5">
    <source>
        <dbReference type="Pfam" id="PF20703"/>
    </source>
</evidence>
<dbReference type="SUPFAM" id="SSF52540">
    <property type="entry name" value="P-loop containing nucleoside triphosphate hydrolases"/>
    <property type="match status" value="1"/>
</dbReference>
<dbReference type="PROSITE" id="PS50082">
    <property type="entry name" value="WD_REPEATS_2"/>
    <property type="match status" value="8"/>
</dbReference>
<keyword evidence="6" id="KW-0808">Transferase</keyword>
<feature type="repeat" description="WD" evidence="3">
    <location>
        <begin position="625"/>
        <end position="666"/>
    </location>
</feature>
<dbReference type="CDD" id="cd00200">
    <property type="entry name" value="WD40"/>
    <property type="match status" value="1"/>
</dbReference>
<feature type="repeat" description="WD" evidence="3">
    <location>
        <begin position="750"/>
        <end position="791"/>
    </location>
</feature>
<keyword evidence="1 3" id="KW-0853">WD repeat</keyword>
<feature type="transmembrane region" description="Helical" evidence="4">
    <location>
        <begin position="434"/>
        <end position="458"/>
    </location>
</feature>
<dbReference type="PROSITE" id="PS00678">
    <property type="entry name" value="WD_REPEATS_1"/>
    <property type="match status" value="6"/>
</dbReference>
<dbReference type="Pfam" id="PF20703">
    <property type="entry name" value="nSTAND1"/>
    <property type="match status" value="1"/>
</dbReference>
<keyword evidence="4" id="KW-1133">Transmembrane helix</keyword>
<dbReference type="GO" id="GO:0016301">
    <property type="term" value="F:kinase activity"/>
    <property type="evidence" value="ECO:0007669"/>
    <property type="project" value="UniProtKB-KW"/>
</dbReference>
<dbReference type="SMART" id="SM00320">
    <property type="entry name" value="WD40"/>
    <property type="match status" value="10"/>
</dbReference>
<dbReference type="EMBL" id="DF820459">
    <property type="protein sequence ID" value="GAK52883.1"/>
    <property type="molecule type" value="Genomic_DNA"/>
</dbReference>
<evidence type="ECO:0000256" key="2">
    <source>
        <dbReference type="ARBA" id="ARBA00022737"/>
    </source>
</evidence>
<feature type="domain" description="Novel STAND NTPase 1" evidence="5">
    <location>
        <begin position="6"/>
        <end position="389"/>
    </location>
</feature>
<dbReference type="Gene3D" id="3.40.50.300">
    <property type="entry name" value="P-loop containing nucleotide triphosphate hydrolases"/>
    <property type="match status" value="1"/>
</dbReference>
<keyword evidence="2" id="KW-0677">Repeat</keyword>
<keyword evidence="4" id="KW-0472">Membrane</keyword>
<dbReference type="PANTHER" id="PTHR19879">
    <property type="entry name" value="TRANSCRIPTION INITIATION FACTOR TFIID"/>
    <property type="match status" value="1"/>
</dbReference>
<keyword evidence="6" id="KW-0418">Kinase</keyword>
<feature type="repeat" description="WD" evidence="3">
    <location>
        <begin position="667"/>
        <end position="708"/>
    </location>
</feature>
<reference evidence="6" key="1">
    <citation type="journal article" date="2015" name="PeerJ">
        <title>First genomic representation of candidate bacterial phylum KSB3 points to enhanced environmental sensing as a trigger of wastewater bulking.</title>
        <authorList>
            <person name="Sekiguchi Y."/>
            <person name="Ohashi A."/>
            <person name="Parks D.H."/>
            <person name="Yamauchi T."/>
            <person name="Tyson G.W."/>
            <person name="Hugenholtz P."/>
        </authorList>
    </citation>
    <scope>NUCLEOTIDE SEQUENCE [LARGE SCALE GENOMIC DNA]</scope>
</reference>
<dbReference type="InterPro" id="IPR020472">
    <property type="entry name" value="WD40_PAC1"/>
</dbReference>
<dbReference type="PROSITE" id="PS50294">
    <property type="entry name" value="WD_REPEATS_REGION"/>
    <property type="match status" value="7"/>
</dbReference>
<feature type="repeat" description="WD" evidence="3">
    <location>
        <begin position="875"/>
        <end position="916"/>
    </location>
</feature>
<dbReference type="InterPro" id="IPR027417">
    <property type="entry name" value="P-loop_NTPase"/>
</dbReference>
<dbReference type="PRINTS" id="PR00320">
    <property type="entry name" value="GPROTEINBRPT"/>
</dbReference>
<feature type="repeat" description="WD" evidence="3">
    <location>
        <begin position="709"/>
        <end position="750"/>
    </location>
</feature>
<dbReference type="InterPro" id="IPR015943">
    <property type="entry name" value="WD40/YVTN_repeat-like_dom_sf"/>
</dbReference>
<evidence type="ECO:0000256" key="3">
    <source>
        <dbReference type="PROSITE-ProRule" id="PRU00221"/>
    </source>
</evidence>
<protein>
    <submittedName>
        <fullName evidence="6">Protein kinase</fullName>
    </submittedName>
</protein>
<sequence length="1026" mass="112999">MNPKEPFKFLDAYAKEDADIFFGRDAEIEELYSRVFYSKLLLVYGQSGVGKTSVIRCGLANRLGEADALPIFIRHNGDLLQSLVREANKYAMTPLPAISADMEVAAFAQVVRSLYLDYFKPIFLIFDQFEELFLFGSPAEQQRFAAMLATFSDASLECRVILCIREEYLAELTAFEQTVPNLFTNRLRVERMSHVNALAAITGPCGVCGVRLEDGVAEDVLTRLGGESAGTVELTWLQVVLDKLYHQAARRAETDDLSLMRADVAALGSLGNVLAGFLEEQIAAMGEQAASGEAVLKTLITPEGTKKTVTVADVVTILNSLGTPADTAHVTEMVNHFVAVRILRERDDASGYELRHDSLAQHIFERMTALEKDVLEALQMVENRYKEYQSRGTLLDRAALEYVAPYLPRLGFKPQIVEYISKSRAAFTQARRRALIALFASLMTVLVVVSGLGLLSYAKYRDAERQRQTALRTQSLFLTDLARQESEQQEHGTAVLLALEALPKRMSPPEKPYVSEAEAQLYDSLSKLQERLVLSEHFSRVSQAMFSPDGTRLLTVCLEQAQVWQIERAPETGGLIGKRLLLLRTAPNAITQATFSSDGSRILTVLSDKTLKFWDAHSGKELPAFNGQIEGVHYAAFSPDGLKIVTVSDDNTARVWDVEHGSLIYALAEHSANIEQADFNADGSRVVTASWDGAARIYDAATGTLLTELRGHHDAVLHAEFSPEGTRIVTASRDKTARLWDIATGQTLATFDHSDWVTHAAFSPDGSRIVTASADQSASVWGISNSKLLWKLLGHTDRVGYAAFSPDGRRIVTASWDKTARIWELESSLMMTQIAESTPKLAALTTTRDGKKRLGIHGEIVQIEETSTSAVLATLSGHTGEIKCAVFSPDEKRIATASVDKTARIWDAATGKMLMECRGHERGLIDVAFRADGKRIVTASDDGAARMWDAATGKTLAIFPGRGGRMMHAAFSDDGRRVVITSADGSAAAWRVFLTTQEFIDFANTVVPRRLSDDQRRRFFVETAGE</sequence>
<evidence type="ECO:0000313" key="6">
    <source>
        <dbReference type="EMBL" id="GAK52883.1"/>
    </source>
</evidence>
<dbReference type="Gene3D" id="2.130.10.10">
    <property type="entry name" value="YVTN repeat-like/Quinoprotein amine dehydrogenase"/>
    <property type="match status" value="3"/>
</dbReference>
<evidence type="ECO:0000256" key="1">
    <source>
        <dbReference type="ARBA" id="ARBA00022574"/>
    </source>
</evidence>
<dbReference type="InterPro" id="IPR049052">
    <property type="entry name" value="nSTAND1"/>
</dbReference>
<dbReference type="Pfam" id="PF00400">
    <property type="entry name" value="WD40"/>
    <property type="match status" value="8"/>
</dbReference>
<dbReference type="Proteomes" id="UP000030700">
    <property type="component" value="Unassembled WGS sequence"/>
</dbReference>
<evidence type="ECO:0000313" key="7">
    <source>
        <dbReference type="Proteomes" id="UP000030700"/>
    </source>
</evidence>